<proteinExistence type="predicted"/>
<dbReference type="InterPro" id="IPR043128">
    <property type="entry name" value="Rev_trsase/Diguanyl_cyclase"/>
</dbReference>
<keyword evidence="3" id="KW-1185">Reference proteome</keyword>
<dbReference type="InterPro" id="IPR035965">
    <property type="entry name" value="PAS-like_dom_sf"/>
</dbReference>
<dbReference type="RefSeq" id="WP_078746584.1">
    <property type="nucleotide sequence ID" value="NZ_FUXG01000033.1"/>
</dbReference>
<dbReference type="Gene3D" id="3.30.450.20">
    <property type="entry name" value="PAS domain"/>
    <property type="match status" value="1"/>
</dbReference>
<dbReference type="PROSITE" id="PS50887">
    <property type="entry name" value="GGDEF"/>
    <property type="match status" value="1"/>
</dbReference>
<dbReference type="Proteomes" id="UP000191418">
    <property type="component" value="Unassembled WGS sequence"/>
</dbReference>
<dbReference type="PANTHER" id="PTHR44757:SF2">
    <property type="entry name" value="BIOFILM ARCHITECTURE MAINTENANCE PROTEIN MBAA"/>
    <property type="match status" value="1"/>
</dbReference>
<protein>
    <recommendedName>
        <fullName evidence="1">GGDEF domain-containing protein</fullName>
    </recommendedName>
</protein>
<evidence type="ECO:0000259" key="1">
    <source>
        <dbReference type="PROSITE" id="PS50887"/>
    </source>
</evidence>
<sequence length="308" mass="33849">MTQISDHIIGSIIAQSKELMLLLDPQSLSFIYSNAAAEKSLGYDEGEICQFPPHQLLPEFLTPELAALLENMATLPNQSMQINTVLISKLAGLRDYSLQMQYVQTDSKRLVLISGADVTERLAETDSIHNLLASTQMDSMLDSVTGLMQRSFFLPHLQAVINEASDNNKAFGLMILDLVNIPEINSQYGQPIGDRVLRHIGQVVKRVVDTPEYAARFSGKKLCLVLPAATKSSVQTLVSHLMRAIGRLSYAETPELKVEARLGIYFGTAKVEPEVLLAGLGKEHRKKCSEQADTLVLLTPSLDTEAAI</sequence>
<dbReference type="SMART" id="SM00267">
    <property type="entry name" value="GGDEF"/>
    <property type="match status" value="1"/>
</dbReference>
<accession>A0A1T4SI97</accession>
<dbReference type="NCBIfam" id="TIGR00254">
    <property type="entry name" value="GGDEF"/>
    <property type="match status" value="1"/>
</dbReference>
<evidence type="ECO:0000313" key="2">
    <source>
        <dbReference type="EMBL" id="OPX54228.1"/>
    </source>
</evidence>
<dbReference type="OrthoDB" id="6113928at2"/>
<dbReference type="SUPFAM" id="SSF55785">
    <property type="entry name" value="PYP-like sensor domain (PAS domain)"/>
    <property type="match status" value="1"/>
</dbReference>
<name>A0A1T4SI97_9GAMM</name>
<dbReference type="Gene3D" id="3.30.70.270">
    <property type="match status" value="1"/>
</dbReference>
<dbReference type="CDD" id="cd01949">
    <property type="entry name" value="GGDEF"/>
    <property type="match status" value="1"/>
</dbReference>
<dbReference type="InterPro" id="IPR052155">
    <property type="entry name" value="Biofilm_reg_signaling"/>
</dbReference>
<dbReference type="AlphaFoldDB" id="A0A1T4SI97"/>
<organism evidence="2 3">
    <name type="scientific">Oceanospirillum multiglobuliferum</name>
    <dbReference type="NCBI Taxonomy" id="64969"/>
    <lineage>
        <taxon>Bacteria</taxon>
        <taxon>Pseudomonadati</taxon>
        <taxon>Pseudomonadota</taxon>
        <taxon>Gammaproteobacteria</taxon>
        <taxon>Oceanospirillales</taxon>
        <taxon>Oceanospirillaceae</taxon>
        <taxon>Oceanospirillum</taxon>
    </lineage>
</organism>
<dbReference type="PANTHER" id="PTHR44757">
    <property type="entry name" value="DIGUANYLATE CYCLASE DGCP"/>
    <property type="match status" value="1"/>
</dbReference>
<evidence type="ECO:0000313" key="3">
    <source>
        <dbReference type="Proteomes" id="UP000191418"/>
    </source>
</evidence>
<dbReference type="InterPro" id="IPR000160">
    <property type="entry name" value="GGDEF_dom"/>
</dbReference>
<dbReference type="SUPFAM" id="SSF55073">
    <property type="entry name" value="Nucleotide cyclase"/>
    <property type="match status" value="1"/>
</dbReference>
<reference evidence="2 3" key="1">
    <citation type="submission" date="2017-01" db="EMBL/GenBank/DDBJ databases">
        <title>Genome Sequencing of a Marine Spirillum, Oceanospirillum multiglobuliferum ATCC 33336, from Japan.</title>
        <authorList>
            <person name="Carney J.G."/>
            <person name="Trachtenberg A.M."/>
            <person name="Rheaume B.A."/>
            <person name="Linnane J.D."/>
            <person name="Pitts N.L."/>
            <person name="Mykles D.L."/>
            <person name="Maclea K.S."/>
        </authorList>
    </citation>
    <scope>NUCLEOTIDE SEQUENCE [LARGE SCALE GENOMIC DNA]</scope>
    <source>
        <strain evidence="2 3">ATCC 33336</strain>
    </source>
</reference>
<feature type="domain" description="GGDEF" evidence="1">
    <location>
        <begin position="169"/>
        <end position="300"/>
    </location>
</feature>
<comment type="caution">
    <text evidence="2">The sequence shown here is derived from an EMBL/GenBank/DDBJ whole genome shotgun (WGS) entry which is preliminary data.</text>
</comment>
<dbReference type="STRING" id="64969.SAMN02745127_03078"/>
<dbReference type="InterPro" id="IPR029787">
    <property type="entry name" value="Nucleotide_cyclase"/>
</dbReference>
<gene>
    <name evidence="2" type="ORF">BTE48_15285</name>
</gene>
<dbReference type="EMBL" id="MTSM01000032">
    <property type="protein sequence ID" value="OPX54228.1"/>
    <property type="molecule type" value="Genomic_DNA"/>
</dbReference>
<dbReference type="Pfam" id="PF00990">
    <property type="entry name" value="GGDEF"/>
    <property type="match status" value="1"/>
</dbReference>